<feature type="transmembrane region" description="Helical" evidence="2">
    <location>
        <begin position="86"/>
        <end position="107"/>
    </location>
</feature>
<dbReference type="EMBL" id="FXUG01000026">
    <property type="protein sequence ID" value="SMP78440.1"/>
    <property type="molecule type" value="Genomic_DNA"/>
</dbReference>
<dbReference type="Gene3D" id="3.40.50.880">
    <property type="match status" value="1"/>
</dbReference>
<feature type="region of interest" description="Disordered" evidence="1">
    <location>
        <begin position="168"/>
        <end position="195"/>
    </location>
</feature>
<evidence type="ECO:0000313" key="5">
    <source>
        <dbReference type="Proteomes" id="UP001158067"/>
    </source>
</evidence>
<evidence type="ECO:0000259" key="3">
    <source>
        <dbReference type="Pfam" id="PF07584"/>
    </source>
</evidence>
<keyword evidence="2" id="KW-0472">Membrane</keyword>
<reference evidence="4 5" key="1">
    <citation type="submission" date="2017-05" db="EMBL/GenBank/DDBJ databases">
        <authorList>
            <person name="Varghese N."/>
            <person name="Submissions S."/>
        </authorList>
    </citation>
    <scope>NUCLEOTIDE SEQUENCE [LARGE SCALE GENOMIC DNA]</scope>
    <source>
        <strain evidence="4 5">DSM 25457</strain>
    </source>
</reference>
<dbReference type="InterPro" id="IPR011933">
    <property type="entry name" value="Double_TM_dom"/>
</dbReference>
<protein>
    <submittedName>
        <fullName evidence="4">N-terminal double-transmembrane domain-containing protein</fullName>
    </submittedName>
</protein>
<gene>
    <name evidence="4" type="ORF">SAMN06265222_12610</name>
</gene>
<dbReference type="NCBIfam" id="TIGR02226">
    <property type="entry name" value="two_anch"/>
    <property type="match status" value="1"/>
</dbReference>
<sequence>MSFLNATLLAGMLAAAVPVVLHLLARQQPRHVVFPGVAFLKNKVTAQKSRMRIRRWWLLALRVLEVIAFALVLARPHIDSTMSTAWTTIGLIGVAGVGLLAMASVAFSKNGSRWLAWSLLVASVVAWLVAGVGAISSLANSTAPSLAQDQPVAIAIVIDNSPGLSWRTDQNAGDIETSGASSGTSSITDSGSTRLGQATRRANELINRLASGSRLAVIDRSGSPVGFSLDVAAARTRLSRLKPLASPAPIADRIDAAIELVRTSDLPDRHVVVVTDLAQPTWDVDVPLETASSRFNEQRRDGVGLSILSLRPDAGLSSESGLSAGGTDQRTPEFNRYLSLPRFVDSTPAPGVAIPVLVDVGAIASESKDPVTTPGGPPIETTATVELSLYEKDPALPVVRDGEVVTPDRRTVDRASVSIQAGQSTEVVLTLPPLPRGDYHAVIELVGEDQFEWDNRRYLTVDLPEATNVLLVGDHREETGVVAAAMTAPHDVDDPAASYRIDQVTYRDLTAVDWRPFDLVMMVDPPVRYDTDKQEWAGSGDGLSDSMLEQVRALIARGGGLWIGLGPNCEVLPGAGNGNGLGPAAGTSRPLALVPPLARIWRVPKPGTFLQIENSSHPIFEPLSRPSTTPNWSDFRIRRYWQTEPNKVPNKASEPDSWRTLARYADRDASSSHAAVLVREVQQGRIVVMTTPLPALSSSTRSWNDLFGGSDAWPAFMTTRSIAAWLSGRQHAARTLMVGQTAMLGLPEQLTTAIESSTQNSSAKGADDTPISWKLYPPDQMQMDVRVNLDQGGQQSLGNRPSIIVNDTGTPGTYFLRSFGLADDESAVQVGLPSGFSANLAMDWSRDAVVDHEVLAKWFGEPGDGESFQVVDSVDALSLATGGGASAVSMHGPLMLLAVILFLAEQLLSNRFYGNQDRSQSTLPAFSKAT</sequence>
<dbReference type="RefSeq" id="WP_283435506.1">
    <property type="nucleotide sequence ID" value="NZ_FXUG01000026.1"/>
</dbReference>
<dbReference type="Gene3D" id="3.40.50.410">
    <property type="entry name" value="von Willebrand factor, type A domain"/>
    <property type="match status" value="1"/>
</dbReference>
<dbReference type="SUPFAM" id="SSF52317">
    <property type="entry name" value="Class I glutamine amidotransferase-like"/>
    <property type="match status" value="1"/>
</dbReference>
<dbReference type="InterPro" id="IPR036465">
    <property type="entry name" value="vWFA_dom_sf"/>
</dbReference>
<dbReference type="Proteomes" id="UP001158067">
    <property type="component" value="Unassembled WGS sequence"/>
</dbReference>
<feature type="transmembrane region" description="Helical" evidence="2">
    <location>
        <begin position="114"/>
        <end position="135"/>
    </location>
</feature>
<comment type="caution">
    <text evidence="4">The sequence shown here is derived from an EMBL/GenBank/DDBJ whole genome shotgun (WGS) entry which is preliminary data.</text>
</comment>
<accession>A0ABY1QRU6</accession>
<evidence type="ECO:0000256" key="2">
    <source>
        <dbReference type="SAM" id="Phobius"/>
    </source>
</evidence>
<keyword evidence="2" id="KW-1133">Transmembrane helix</keyword>
<feature type="transmembrane region" description="Helical" evidence="2">
    <location>
        <begin position="6"/>
        <end position="25"/>
    </location>
</feature>
<name>A0ABY1QRU6_9BACT</name>
<keyword evidence="2" id="KW-0812">Transmembrane</keyword>
<feature type="transmembrane region" description="Helical" evidence="2">
    <location>
        <begin position="56"/>
        <end position="74"/>
    </location>
</feature>
<keyword evidence="5" id="KW-1185">Reference proteome</keyword>
<dbReference type="PANTHER" id="PTHR37464">
    <property type="entry name" value="BLL2463 PROTEIN"/>
    <property type="match status" value="1"/>
</dbReference>
<evidence type="ECO:0000256" key="1">
    <source>
        <dbReference type="SAM" id="MobiDB-lite"/>
    </source>
</evidence>
<organism evidence="4 5">
    <name type="scientific">Neorhodopirellula lusitana</name>
    <dbReference type="NCBI Taxonomy" id="445327"/>
    <lineage>
        <taxon>Bacteria</taxon>
        <taxon>Pseudomonadati</taxon>
        <taxon>Planctomycetota</taxon>
        <taxon>Planctomycetia</taxon>
        <taxon>Pirellulales</taxon>
        <taxon>Pirellulaceae</taxon>
        <taxon>Neorhodopirellula</taxon>
    </lineage>
</organism>
<dbReference type="Pfam" id="PF07584">
    <property type="entry name" value="BatA"/>
    <property type="match status" value="1"/>
</dbReference>
<dbReference type="PANTHER" id="PTHR37464:SF1">
    <property type="entry name" value="BLL2463 PROTEIN"/>
    <property type="match status" value="1"/>
</dbReference>
<evidence type="ECO:0000313" key="4">
    <source>
        <dbReference type="EMBL" id="SMP78440.1"/>
    </source>
</evidence>
<dbReference type="SUPFAM" id="SSF53300">
    <property type="entry name" value="vWA-like"/>
    <property type="match status" value="1"/>
</dbReference>
<dbReference type="InterPro" id="IPR024163">
    <property type="entry name" value="Aerotolerance_reg_N"/>
</dbReference>
<proteinExistence type="predicted"/>
<dbReference type="InterPro" id="IPR029062">
    <property type="entry name" value="Class_I_gatase-like"/>
</dbReference>
<feature type="domain" description="Aerotolerance regulator N-terminal" evidence="3">
    <location>
        <begin position="1"/>
        <end position="76"/>
    </location>
</feature>
<feature type="compositionally biased region" description="Low complexity" evidence="1">
    <location>
        <begin position="177"/>
        <end position="193"/>
    </location>
</feature>